<reference evidence="6 7" key="1">
    <citation type="submission" date="2018-04" db="EMBL/GenBank/DDBJ databases">
        <title>Novel Campyloabacter and Helicobacter Species and Strains.</title>
        <authorList>
            <person name="Mannion A.J."/>
            <person name="Shen Z."/>
            <person name="Fox J.G."/>
        </authorList>
    </citation>
    <scope>NUCLEOTIDE SEQUENCE [LARGE SCALE GENOMIC DNA]</scope>
    <source>
        <strain evidence="6 7">MIT 97-5075</strain>
    </source>
</reference>
<dbReference type="RefSeq" id="WP_267892931.1">
    <property type="nucleotide sequence ID" value="NZ_FZPM01000002.1"/>
</dbReference>
<feature type="non-terminal residue" evidence="6">
    <location>
        <position position="1"/>
    </location>
</feature>
<dbReference type="PANTHER" id="PTHR43369">
    <property type="entry name" value="PHOSPHORIBOSYLGLYCINAMIDE FORMYLTRANSFERASE"/>
    <property type="match status" value="1"/>
</dbReference>
<dbReference type="EMBL" id="NXLW01000013">
    <property type="protein sequence ID" value="RDU71277.1"/>
    <property type="molecule type" value="Genomic_DNA"/>
</dbReference>
<name>A0A3D8J186_9HELI</name>
<evidence type="ECO:0000256" key="3">
    <source>
        <dbReference type="ARBA" id="ARBA00022679"/>
    </source>
</evidence>
<sequence length="173" mass="19515">KPLAQALQDNGFFLTKTSKKDSKDSNTKDSITPKNTHITTNAPFESLSYSSKKLQIIGVISDKKNAYVLTRAKQLQIPTFLIESDGKTREEFEDLLYKQLHSIQTSIGLQYLLLAGFMRILSPSFFAKPLDFQIINIRISLRVAVLPIGNFYTKKQKIPILQALLLRQGTPLS</sequence>
<evidence type="ECO:0000313" key="7">
    <source>
        <dbReference type="Proteomes" id="UP000256424"/>
    </source>
</evidence>
<gene>
    <name evidence="6" type="ORF">CQA66_06985</name>
</gene>
<dbReference type="GO" id="GO:0004644">
    <property type="term" value="F:phosphoribosylglycinamide formyltransferase activity"/>
    <property type="evidence" value="ECO:0007669"/>
    <property type="project" value="UniProtKB-EC"/>
</dbReference>
<evidence type="ECO:0000313" key="6">
    <source>
        <dbReference type="EMBL" id="RDU71277.1"/>
    </source>
</evidence>
<feature type="domain" description="Formyl transferase N-terminal" evidence="5">
    <location>
        <begin position="44"/>
        <end position="141"/>
    </location>
</feature>
<dbReference type="InterPro" id="IPR036477">
    <property type="entry name" value="Formyl_transf_N_sf"/>
</dbReference>
<dbReference type="PANTHER" id="PTHR43369:SF2">
    <property type="entry name" value="PHOSPHORIBOSYLGLYCINAMIDE FORMYLTRANSFERASE"/>
    <property type="match status" value="1"/>
</dbReference>
<accession>A0A3D8J186</accession>
<dbReference type="GO" id="GO:0006189">
    <property type="term" value="P:'de novo' IMP biosynthetic process"/>
    <property type="evidence" value="ECO:0007669"/>
    <property type="project" value="TreeGrafter"/>
</dbReference>
<dbReference type="Pfam" id="PF00551">
    <property type="entry name" value="Formyl_trans_N"/>
    <property type="match status" value="1"/>
</dbReference>
<dbReference type="Proteomes" id="UP000256424">
    <property type="component" value="Unassembled WGS sequence"/>
</dbReference>
<keyword evidence="7" id="KW-1185">Reference proteome</keyword>
<keyword evidence="3" id="KW-0808">Transferase</keyword>
<evidence type="ECO:0000259" key="5">
    <source>
        <dbReference type="Pfam" id="PF00551"/>
    </source>
</evidence>
<evidence type="ECO:0000256" key="4">
    <source>
        <dbReference type="ARBA" id="ARBA00022755"/>
    </source>
</evidence>
<protein>
    <recommendedName>
        <fullName evidence="2">phosphoribosylglycinamide formyltransferase 1</fullName>
        <ecNumber evidence="2">2.1.2.2</ecNumber>
    </recommendedName>
</protein>
<keyword evidence="4" id="KW-0658">Purine biosynthesis</keyword>
<dbReference type="InterPro" id="IPR002376">
    <property type="entry name" value="Formyl_transf_N"/>
</dbReference>
<dbReference type="AlphaFoldDB" id="A0A3D8J186"/>
<evidence type="ECO:0000256" key="2">
    <source>
        <dbReference type="ARBA" id="ARBA00012254"/>
    </source>
</evidence>
<dbReference type="EC" id="2.1.2.2" evidence="2"/>
<comment type="caution">
    <text evidence="6">The sequence shown here is derived from an EMBL/GenBank/DDBJ whole genome shotgun (WGS) entry which is preliminary data.</text>
</comment>
<comment type="pathway">
    <text evidence="1">Purine metabolism; IMP biosynthesis via de novo pathway; N(2)-formyl-N(1)-(5-phospho-D-ribosyl)glycinamide from N(1)-(5-phospho-D-ribosyl)glycinamide (10-formyl THF route): step 1/1.</text>
</comment>
<organism evidence="6 7">
    <name type="scientific">Helicobacter aurati</name>
    <dbReference type="NCBI Taxonomy" id="137778"/>
    <lineage>
        <taxon>Bacteria</taxon>
        <taxon>Pseudomonadati</taxon>
        <taxon>Campylobacterota</taxon>
        <taxon>Epsilonproteobacteria</taxon>
        <taxon>Campylobacterales</taxon>
        <taxon>Helicobacteraceae</taxon>
        <taxon>Helicobacter</taxon>
    </lineage>
</organism>
<dbReference type="Gene3D" id="3.40.50.170">
    <property type="entry name" value="Formyl transferase, N-terminal domain"/>
    <property type="match status" value="1"/>
</dbReference>
<dbReference type="GO" id="GO:0005829">
    <property type="term" value="C:cytosol"/>
    <property type="evidence" value="ECO:0007669"/>
    <property type="project" value="TreeGrafter"/>
</dbReference>
<proteinExistence type="predicted"/>
<evidence type="ECO:0000256" key="1">
    <source>
        <dbReference type="ARBA" id="ARBA00005054"/>
    </source>
</evidence>
<dbReference type="SUPFAM" id="SSF53328">
    <property type="entry name" value="Formyltransferase"/>
    <property type="match status" value="1"/>
</dbReference>